<keyword evidence="5" id="KW-1185">Reference proteome</keyword>
<dbReference type="SUPFAM" id="SSF54506">
    <property type="entry name" value="Diaminopimelate epimerase-like"/>
    <property type="match status" value="1"/>
</dbReference>
<dbReference type="STRING" id="418495.SAMN05216215_102230"/>
<comment type="similarity">
    <text evidence="1">Belongs to the PhzF family.</text>
</comment>
<protein>
    <submittedName>
        <fullName evidence="4">Phenazine biosynthesis protein PhzF family</fullName>
    </submittedName>
</protein>
<dbReference type="RefSeq" id="WP_093268584.1">
    <property type="nucleotide sequence ID" value="NZ_FNOK01000022.1"/>
</dbReference>
<evidence type="ECO:0000313" key="4">
    <source>
        <dbReference type="EMBL" id="SDY22542.1"/>
    </source>
</evidence>
<proteinExistence type="inferred from homology"/>
<evidence type="ECO:0000256" key="2">
    <source>
        <dbReference type="ARBA" id="ARBA00023235"/>
    </source>
</evidence>
<evidence type="ECO:0000313" key="5">
    <source>
        <dbReference type="Proteomes" id="UP000199529"/>
    </source>
</evidence>
<keyword evidence="2" id="KW-0413">Isomerase</keyword>
<dbReference type="Gene3D" id="3.10.310.10">
    <property type="entry name" value="Diaminopimelate Epimerase, Chain A, domain 1"/>
    <property type="match status" value="2"/>
</dbReference>
<feature type="active site" evidence="3">
    <location>
        <position position="44"/>
    </location>
</feature>
<dbReference type="PANTHER" id="PTHR13774">
    <property type="entry name" value="PHENAZINE BIOSYNTHESIS PROTEIN"/>
    <property type="match status" value="1"/>
</dbReference>
<dbReference type="InterPro" id="IPR003719">
    <property type="entry name" value="Phenazine_PhzF-like"/>
</dbReference>
<organism evidence="4 5">
    <name type="scientific">Saccharopolyspora shandongensis</name>
    <dbReference type="NCBI Taxonomy" id="418495"/>
    <lineage>
        <taxon>Bacteria</taxon>
        <taxon>Bacillati</taxon>
        <taxon>Actinomycetota</taxon>
        <taxon>Actinomycetes</taxon>
        <taxon>Pseudonocardiales</taxon>
        <taxon>Pseudonocardiaceae</taxon>
        <taxon>Saccharopolyspora</taxon>
    </lineage>
</organism>
<dbReference type="GO" id="GO:0016853">
    <property type="term" value="F:isomerase activity"/>
    <property type="evidence" value="ECO:0007669"/>
    <property type="project" value="UniProtKB-KW"/>
</dbReference>
<dbReference type="OrthoDB" id="9788221at2"/>
<name>A0A1H3I4K1_9PSEU</name>
<sequence length="262" mass="27519">MRAFVVDSFTDSAFTGNPAGVVLLDAPAEAVWMQSVAAELRHSETAFVVTGGPDDEPKPLRWFTPETEVPLCGHATLATAHVLGGDQRFDTRSGVLTCTAQGDGWIEMDFPVDHAEPVEPPTALAAGLPGITIEEAAEGETKVLALAASAAEVRAVRPDFAMLADVPSRGVIVTAPGDRPGIDFVSRVFAPQVGIPEDPVTGSAHCTLASWWAAKLGRDERDATFVGEQASQRGGIVQMALRGNRVGLRGRAVTILSGDLLV</sequence>
<accession>A0A1H3I4K1</accession>
<dbReference type="AlphaFoldDB" id="A0A1H3I4K1"/>
<dbReference type="PANTHER" id="PTHR13774:SF17">
    <property type="entry name" value="PHENAZINE BIOSYNTHESIS-LIKE DOMAIN-CONTAINING PROTEIN"/>
    <property type="match status" value="1"/>
</dbReference>
<gene>
    <name evidence="4" type="ORF">SAMN05216215_102230</name>
</gene>
<dbReference type="Pfam" id="PF02567">
    <property type="entry name" value="PhzC-PhzF"/>
    <property type="match status" value="1"/>
</dbReference>
<dbReference type="GO" id="GO:0005737">
    <property type="term" value="C:cytoplasm"/>
    <property type="evidence" value="ECO:0007669"/>
    <property type="project" value="TreeGrafter"/>
</dbReference>
<reference evidence="5" key="1">
    <citation type="submission" date="2016-10" db="EMBL/GenBank/DDBJ databases">
        <authorList>
            <person name="Varghese N."/>
            <person name="Submissions S."/>
        </authorList>
    </citation>
    <scope>NUCLEOTIDE SEQUENCE [LARGE SCALE GENOMIC DNA]</scope>
    <source>
        <strain evidence="5">CGMCC 4.3530</strain>
    </source>
</reference>
<dbReference type="EMBL" id="FNOK01000022">
    <property type="protein sequence ID" value="SDY22542.1"/>
    <property type="molecule type" value="Genomic_DNA"/>
</dbReference>
<dbReference type="NCBIfam" id="TIGR00654">
    <property type="entry name" value="PhzF_family"/>
    <property type="match status" value="1"/>
</dbReference>
<dbReference type="PIRSF" id="PIRSF016184">
    <property type="entry name" value="PhzC_PhzF"/>
    <property type="match status" value="1"/>
</dbReference>
<dbReference type="Proteomes" id="UP000199529">
    <property type="component" value="Unassembled WGS sequence"/>
</dbReference>
<evidence type="ECO:0000256" key="1">
    <source>
        <dbReference type="ARBA" id="ARBA00008270"/>
    </source>
</evidence>
<evidence type="ECO:0000256" key="3">
    <source>
        <dbReference type="PIRSR" id="PIRSR016184-1"/>
    </source>
</evidence>